<sequence>MCHFMVIEGIVLGHKISHVRLEVDPVKIDVLMPLDLKPLRSFLGNVGFYRRFIKGFSQIVNPLSSLLCADQPFEQPPMCQSTL</sequence>
<dbReference type="PANTHER" id="PTHR33064">
    <property type="entry name" value="POL PROTEIN"/>
    <property type="match status" value="1"/>
</dbReference>
<evidence type="ECO:0000313" key="2">
    <source>
        <dbReference type="EMBL" id="TYK26720.1"/>
    </source>
</evidence>
<reference evidence="3 4" key="1">
    <citation type="submission" date="2019-08" db="EMBL/GenBank/DDBJ databases">
        <title>Draft genome sequences of two oriental melons (Cucumis melo L. var makuwa).</title>
        <authorList>
            <person name="Kwon S.-Y."/>
        </authorList>
    </citation>
    <scope>NUCLEOTIDE SEQUENCE [LARGE SCALE GENOMIC DNA]</scope>
    <source>
        <strain evidence="4">cv. Chang Bougi</strain>
        <strain evidence="3">cv. SW 3</strain>
        <tissue evidence="2">Leaf</tissue>
    </source>
</reference>
<evidence type="ECO:0000313" key="1">
    <source>
        <dbReference type="EMBL" id="KAA0042145.1"/>
    </source>
</evidence>
<dbReference type="STRING" id="1194695.A0A5D3DTV4"/>
<proteinExistence type="predicted"/>
<dbReference type="PANTHER" id="PTHR33064:SF39">
    <property type="match status" value="1"/>
</dbReference>
<dbReference type="InterPro" id="IPR043502">
    <property type="entry name" value="DNA/RNA_pol_sf"/>
</dbReference>
<protein>
    <submittedName>
        <fullName evidence="2">Retrovirus-related Pol polyprotein from transposon 17.6</fullName>
    </submittedName>
</protein>
<dbReference type="Proteomes" id="UP000321947">
    <property type="component" value="Unassembled WGS sequence"/>
</dbReference>
<dbReference type="SUPFAM" id="SSF56672">
    <property type="entry name" value="DNA/RNA polymerases"/>
    <property type="match status" value="1"/>
</dbReference>
<accession>A0A5D3DTV4</accession>
<dbReference type="EMBL" id="SSTD01003357">
    <property type="protein sequence ID" value="TYK26720.1"/>
    <property type="molecule type" value="Genomic_DNA"/>
</dbReference>
<dbReference type="InterPro" id="IPR043128">
    <property type="entry name" value="Rev_trsase/Diguanyl_cyclase"/>
</dbReference>
<dbReference type="AlphaFoldDB" id="A0A5D3DTV4"/>
<dbReference type="Gene3D" id="3.30.70.270">
    <property type="match status" value="1"/>
</dbReference>
<name>A0A5D3DTV4_CUCMM</name>
<evidence type="ECO:0000313" key="4">
    <source>
        <dbReference type="Proteomes" id="UP000321947"/>
    </source>
</evidence>
<dbReference type="InterPro" id="IPR051320">
    <property type="entry name" value="Viral_Replic_Matur_Polypro"/>
</dbReference>
<dbReference type="EMBL" id="SSTE01016227">
    <property type="protein sequence ID" value="KAA0042145.1"/>
    <property type="molecule type" value="Genomic_DNA"/>
</dbReference>
<evidence type="ECO:0000313" key="3">
    <source>
        <dbReference type="Proteomes" id="UP000321393"/>
    </source>
</evidence>
<organism evidence="2 4">
    <name type="scientific">Cucumis melo var. makuwa</name>
    <name type="common">Oriental melon</name>
    <dbReference type="NCBI Taxonomy" id="1194695"/>
    <lineage>
        <taxon>Eukaryota</taxon>
        <taxon>Viridiplantae</taxon>
        <taxon>Streptophyta</taxon>
        <taxon>Embryophyta</taxon>
        <taxon>Tracheophyta</taxon>
        <taxon>Spermatophyta</taxon>
        <taxon>Magnoliopsida</taxon>
        <taxon>eudicotyledons</taxon>
        <taxon>Gunneridae</taxon>
        <taxon>Pentapetalae</taxon>
        <taxon>rosids</taxon>
        <taxon>fabids</taxon>
        <taxon>Cucurbitales</taxon>
        <taxon>Cucurbitaceae</taxon>
        <taxon>Benincaseae</taxon>
        <taxon>Cucumis</taxon>
    </lineage>
</organism>
<gene>
    <name evidence="2" type="ORF">E5676_scaffold124G00030</name>
    <name evidence="1" type="ORF">E6C27_scaffold67G006350</name>
</gene>
<dbReference type="Proteomes" id="UP000321393">
    <property type="component" value="Unassembled WGS sequence"/>
</dbReference>
<comment type="caution">
    <text evidence="2">The sequence shown here is derived from an EMBL/GenBank/DDBJ whole genome shotgun (WGS) entry which is preliminary data.</text>
</comment>
<dbReference type="OrthoDB" id="1709213at2759"/>